<dbReference type="Pfam" id="PF13365">
    <property type="entry name" value="Trypsin_2"/>
    <property type="match status" value="1"/>
</dbReference>
<keyword evidence="5" id="KW-1133">Transmembrane helix</keyword>
<feature type="transmembrane region" description="Helical" evidence="5">
    <location>
        <begin position="32"/>
        <end position="50"/>
    </location>
</feature>
<keyword evidence="3" id="KW-0378">Hydrolase</keyword>
<evidence type="ECO:0000256" key="1">
    <source>
        <dbReference type="ARBA" id="ARBA00010541"/>
    </source>
</evidence>
<dbReference type="PANTHER" id="PTHR43343">
    <property type="entry name" value="PEPTIDASE S12"/>
    <property type="match status" value="1"/>
</dbReference>
<name>A0A1F7U3Q9_9BACT</name>
<protein>
    <recommendedName>
        <fullName evidence="8">Serine protease</fullName>
    </recommendedName>
</protein>
<dbReference type="InterPro" id="IPR009003">
    <property type="entry name" value="Peptidase_S1_PA"/>
</dbReference>
<keyword evidence="5" id="KW-0812">Transmembrane</keyword>
<dbReference type="GO" id="GO:0004252">
    <property type="term" value="F:serine-type endopeptidase activity"/>
    <property type="evidence" value="ECO:0007669"/>
    <property type="project" value="InterPro"/>
</dbReference>
<dbReference type="EMBL" id="MGEA01000079">
    <property type="protein sequence ID" value="OGL72896.1"/>
    <property type="molecule type" value="Genomic_DNA"/>
</dbReference>
<dbReference type="InterPro" id="IPR051201">
    <property type="entry name" value="Chloro_Bact_Ser_Proteases"/>
</dbReference>
<evidence type="ECO:0000313" key="7">
    <source>
        <dbReference type="Proteomes" id="UP000177088"/>
    </source>
</evidence>
<dbReference type="PRINTS" id="PR00834">
    <property type="entry name" value="PROTEASES2C"/>
</dbReference>
<organism evidence="6 7">
    <name type="scientific">Candidatus Uhrbacteria bacterium RIFCSPHIGHO2_02_FULL_60_10</name>
    <dbReference type="NCBI Taxonomy" id="1802392"/>
    <lineage>
        <taxon>Bacteria</taxon>
        <taxon>Candidatus Uhriibacteriota</taxon>
    </lineage>
</organism>
<dbReference type="InterPro" id="IPR001940">
    <property type="entry name" value="Peptidase_S1C"/>
</dbReference>
<keyword evidence="2" id="KW-0645">Protease</keyword>
<evidence type="ECO:0000256" key="4">
    <source>
        <dbReference type="SAM" id="MobiDB-lite"/>
    </source>
</evidence>
<proteinExistence type="inferred from homology"/>
<evidence type="ECO:0000256" key="2">
    <source>
        <dbReference type="ARBA" id="ARBA00022670"/>
    </source>
</evidence>
<evidence type="ECO:0000256" key="3">
    <source>
        <dbReference type="ARBA" id="ARBA00022801"/>
    </source>
</evidence>
<comment type="caution">
    <text evidence="6">The sequence shown here is derived from an EMBL/GenBank/DDBJ whole genome shotgun (WGS) entry which is preliminary data.</text>
</comment>
<feature type="compositionally biased region" description="Basic and acidic residues" evidence="4">
    <location>
        <begin position="13"/>
        <end position="23"/>
    </location>
</feature>
<sequence length="332" mass="35030">MLASNFGPGFRPPRPDSRPDCPDPHIHLPPPLLFAVLCAAGILLAGIIYIKFNDIDRRLAESVSSTAGLSSLESKLRARLAELETASLSDRTIIEKRIKEISDKQAAAAIAPPAETARAPFALEATMKAVVEIVCLDNTSKDVYYTASGTVVDKSGLIVTNRHVLLSDDGSVIGLCGIGFTNEWREPPKVEYIAKAIAVHEADDLAVLRIIERMDRQPLPTEFPTISLVGAAAAAGKLQLGDQIYIGGYPDVGADTFTFTQGVVSGRLGTNYIKTTALIDSGASGGAGFDSAGHFIGVPTAAAKGEIGGSLGYLIGADIVDAFLMRFFSGQK</sequence>
<evidence type="ECO:0000313" key="6">
    <source>
        <dbReference type="EMBL" id="OGL72896.1"/>
    </source>
</evidence>
<keyword evidence="5" id="KW-0472">Membrane</keyword>
<evidence type="ECO:0008006" key="8">
    <source>
        <dbReference type="Google" id="ProtNLM"/>
    </source>
</evidence>
<gene>
    <name evidence="6" type="ORF">A3C96_02430</name>
</gene>
<accession>A0A1F7U3Q9</accession>
<evidence type="ECO:0000256" key="5">
    <source>
        <dbReference type="SAM" id="Phobius"/>
    </source>
</evidence>
<reference evidence="6 7" key="1">
    <citation type="journal article" date="2016" name="Nat. Commun.">
        <title>Thousands of microbial genomes shed light on interconnected biogeochemical processes in an aquifer system.</title>
        <authorList>
            <person name="Anantharaman K."/>
            <person name="Brown C.T."/>
            <person name="Hug L.A."/>
            <person name="Sharon I."/>
            <person name="Castelle C.J."/>
            <person name="Probst A.J."/>
            <person name="Thomas B.C."/>
            <person name="Singh A."/>
            <person name="Wilkins M.J."/>
            <person name="Karaoz U."/>
            <person name="Brodie E.L."/>
            <person name="Williams K.H."/>
            <person name="Hubbard S.S."/>
            <person name="Banfield J.F."/>
        </authorList>
    </citation>
    <scope>NUCLEOTIDE SEQUENCE [LARGE SCALE GENOMIC DNA]</scope>
</reference>
<dbReference type="SUPFAM" id="SSF50494">
    <property type="entry name" value="Trypsin-like serine proteases"/>
    <property type="match status" value="1"/>
</dbReference>
<comment type="similarity">
    <text evidence="1">Belongs to the peptidase S1C family.</text>
</comment>
<dbReference type="PANTHER" id="PTHR43343:SF3">
    <property type="entry name" value="PROTEASE DO-LIKE 8, CHLOROPLASTIC"/>
    <property type="match status" value="1"/>
</dbReference>
<dbReference type="GO" id="GO:0006508">
    <property type="term" value="P:proteolysis"/>
    <property type="evidence" value="ECO:0007669"/>
    <property type="project" value="UniProtKB-KW"/>
</dbReference>
<dbReference type="AlphaFoldDB" id="A0A1F7U3Q9"/>
<dbReference type="Proteomes" id="UP000177088">
    <property type="component" value="Unassembled WGS sequence"/>
</dbReference>
<dbReference type="InterPro" id="IPR043504">
    <property type="entry name" value="Peptidase_S1_PA_chymotrypsin"/>
</dbReference>
<dbReference type="Gene3D" id="2.40.10.10">
    <property type="entry name" value="Trypsin-like serine proteases"/>
    <property type="match status" value="2"/>
</dbReference>
<feature type="region of interest" description="Disordered" evidence="4">
    <location>
        <begin position="1"/>
        <end position="23"/>
    </location>
</feature>